<keyword evidence="4" id="KW-1003">Cell membrane</keyword>
<evidence type="ECO:0000256" key="8">
    <source>
        <dbReference type="SAM" id="Phobius"/>
    </source>
</evidence>
<dbReference type="PANTHER" id="PTHR30294">
    <property type="entry name" value="MEMBRANE COMPONENT OF ABC TRANSPORTER YHHJ-RELATED"/>
    <property type="match status" value="1"/>
</dbReference>
<feature type="transmembrane region" description="Helical" evidence="8">
    <location>
        <begin position="220"/>
        <end position="244"/>
    </location>
</feature>
<dbReference type="GO" id="GO:0005886">
    <property type="term" value="C:plasma membrane"/>
    <property type="evidence" value="ECO:0007669"/>
    <property type="project" value="UniProtKB-SubCell"/>
</dbReference>
<feature type="domain" description="ABC transmembrane type-2" evidence="9">
    <location>
        <begin position="133"/>
        <end position="369"/>
    </location>
</feature>
<dbReference type="EMBL" id="SITJ01000039">
    <property type="protein sequence ID" value="TBL71310.1"/>
    <property type="molecule type" value="Genomic_DNA"/>
</dbReference>
<reference evidence="10 11" key="1">
    <citation type="submission" date="2019-02" db="EMBL/GenBank/DDBJ databases">
        <title>Comparative genomic analysis of the Hafnia genus genomes.</title>
        <authorList>
            <person name="Zhiqiu Y."/>
            <person name="Chao Y."/>
            <person name="Yuhui D."/>
            <person name="Di H."/>
            <person name="Bin L."/>
        </authorList>
    </citation>
    <scope>NUCLEOTIDE SEQUENCE [LARGE SCALE GENOMIC DNA]</scope>
    <source>
        <strain evidence="10 11">PCM_1210</strain>
    </source>
</reference>
<dbReference type="AlphaFoldDB" id="A0ABD7QBE4"/>
<comment type="subcellular location">
    <subcellularLocation>
        <location evidence="1">Cell membrane</location>
        <topology evidence="1">Multi-pass membrane protein</topology>
    </subcellularLocation>
</comment>
<keyword evidence="6 8" id="KW-1133">Transmembrane helix</keyword>
<protein>
    <submittedName>
        <fullName evidence="10">ABC transporter permease</fullName>
    </submittedName>
</protein>
<evidence type="ECO:0000256" key="3">
    <source>
        <dbReference type="ARBA" id="ARBA00022448"/>
    </source>
</evidence>
<dbReference type="InterPro" id="IPR051449">
    <property type="entry name" value="ABC-2_transporter_component"/>
</dbReference>
<dbReference type="PROSITE" id="PS51012">
    <property type="entry name" value="ABC_TM2"/>
    <property type="match status" value="1"/>
</dbReference>
<dbReference type="Gene3D" id="3.40.1710.10">
    <property type="entry name" value="abc type-2 transporter like domain"/>
    <property type="match status" value="1"/>
</dbReference>
<keyword evidence="5 8" id="KW-0812">Transmembrane</keyword>
<keyword evidence="3" id="KW-0813">Transport</keyword>
<name>A0ABD7QBE4_HAFAL</name>
<feature type="transmembrane region" description="Helical" evidence="8">
    <location>
        <begin position="343"/>
        <end position="363"/>
    </location>
</feature>
<dbReference type="Pfam" id="PF12698">
    <property type="entry name" value="ABC2_membrane_3"/>
    <property type="match status" value="1"/>
</dbReference>
<dbReference type="RefSeq" id="WP_063586389.1">
    <property type="nucleotide sequence ID" value="NZ_CAUBOV010000009.1"/>
</dbReference>
<proteinExistence type="inferred from homology"/>
<feature type="transmembrane region" description="Helical" evidence="8">
    <location>
        <begin position="256"/>
        <end position="280"/>
    </location>
</feature>
<evidence type="ECO:0000313" key="11">
    <source>
        <dbReference type="Proteomes" id="UP000291600"/>
    </source>
</evidence>
<comment type="caution">
    <text evidence="10">The sequence shown here is derived from an EMBL/GenBank/DDBJ whole genome shotgun (WGS) entry which is preliminary data.</text>
</comment>
<evidence type="ECO:0000259" key="9">
    <source>
        <dbReference type="PROSITE" id="PS51012"/>
    </source>
</evidence>
<feature type="transmembrane region" description="Helical" evidence="8">
    <location>
        <begin position="287"/>
        <end position="305"/>
    </location>
</feature>
<evidence type="ECO:0000256" key="1">
    <source>
        <dbReference type="ARBA" id="ARBA00004651"/>
    </source>
</evidence>
<evidence type="ECO:0000256" key="2">
    <source>
        <dbReference type="ARBA" id="ARBA00007783"/>
    </source>
</evidence>
<sequence length="374" mass="41101">MRSLRNIFNLGIKELRTLLGDKAMLALIVFSFTLSIYSSATVTPGSLHMAPIAIADQDQSQLSTRIVNSFYAPYFMPPAMIDSNQIDPLLDAGTYTFALDIPPNFQRDVLAGRQPAIQLNVDATRMSQAFLGNSYIQNIVNDEVSEFMARYRAGSALPVDLEVRARFNPNLDQSWFGAVMAIINNITMLAIILTGSALIREREHGTIEHLLVMPITPFEIMLAKVWSMGLVVLVASGLSLIFMVQGVLHVPIEGSIPLFMLGVALSLFATTSIGIFMGTIARSMPQLGLLMILVLIPLQMLSGGSTPRESMPQLVQDIMQTMPTTHFVSLAQAILYRGADFSIVWPQFATLLVIGMVFFGFALSRFRKTISSMA</sequence>
<evidence type="ECO:0000256" key="5">
    <source>
        <dbReference type="ARBA" id="ARBA00022692"/>
    </source>
</evidence>
<evidence type="ECO:0000256" key="7">
    <source>
        <dbReference type="ARBA" id="ARBA00023136"/>
    </source>
</evidence>
<evidence type="ECO:0000313" key="10">
    <source>
        <dbReference type="EMBL" id="TBL71310.1"/>
    </source>
</evidence>
<feature type="transmembrane region" description="Helical" evidence="8">
    <location>
        <begin position="175"/>
        <end position="199"/>
    </location>
</feature>
<organism evidence="10 11">
    <name type="scientific">Hafnia alvei</name>
    <dbReference type="NCBI Taxonomy" id="569"/>
    <lineage>
        <taxon>Bacteria</taxon>
        <taxon>Pseudomonadati</taxon>
        <taxon>Pseudomonadota</taxon>
        <taxon>Gammaproteobacteria</taxon>
        <taxon>Enterobacterales</taxon>
        <taxon>Hafniaceae</taxon>
        <taxon>Hafnia</taxon>
    </lineage>
</organism>
<dbReference type="InterPro" id="IPR013525">
    <property type="entry name" value="ABC2_TM"/>
</dbReference>
<evidence type="ECO:0000256" key="6">
    <source>
        <dbReference type="ARBA" id="ARBA00022989"/>
    </source>
</evidence>
<dbReference type="InterPro" id="IPR047817">
    <property type="entry name" value="ABC2_TM_bact-type"/>
</dbReference>
<accession>A0ABD7QBE4</accession>
<keyword evidence="7 8" id="KW-0472">Membrane</keyword>
<comment type="similarity">
    <text evidence="2">Belongs to the ABC-2 integral membrane protein family.</text>
</comment>
<gene>
    <name evidence="10" type="ORF">EYY96_00465</name>
</gene>
<dbReference type="Proteomes" id="UP000291600">
    <property type="component" value="Unassembled WGS sequence"/>
</dbReference>
<evidence type="ECO:0000256" key="4">
    <source>
        <dbReference type="ARBA" id="ARBA00022475"/>
    </source>
</evidence>
<dbReference type="PANTHER" id="PTHR30294:SF47">
    <property type="entry name" value="INNER MEMBRANE TRANSPORT PERMEASE YHHJ"/>
    <property type="match status" value="1"/>
</dbReference>